<feature type="transmembrane region" description="Helical" evidence="1">
    <location>
        <begin position="77"/>
        <end position="97"/>
    </location>
</feature>
<sequence length="137" mass="14675">MQSAGPLLWLLGIAALVAALAPGAWLLRALVARVVGARPAFGAALWSVVFALIVWAMLAVIALMVSRGSAVGSGAPFLALAMVLSWCALSLSVRLYLPDPAGLKLPWPRALWVSLAPVLLLWAELLLAWWWLMPRID</sequence>
<keyword evidence="3" id="KW-1185">Reference proteome</keyword>
<name>A0ABY3XE93_9GAMM</name>
<keyword evidence="1" id="KW-1133">Transmembrane helix</keyword>
<reference evidence="2 3" key="1">
    <citation type="submission" date="2022-03" db="EMBL/GenBank/DDBJ databases">
        <title>Complete genome sequence of Lysobacter capsici VKM B-2533 and Lysobacter gummosus 10.1.1, promising sources of lytic agents.</title>
        <authorList>
            <person name="Tarlachkov S.V."/>
            <person name="Kudryakova I.V."/>
            <person name="Afoshin A.S."/>
            <person name="Leontyevskaya E.A."/>
            <person name="Leontyevskaya N.V."/>
        </authorList>
    </citation>
    <scope>NUCLEOTIDE SEQUENCE [LARGE SCALE GENOMIC DNA]</scope>
    <source>
        <strain evidence="2 3">10.1.1</strain>
    </source>
</reference>
<feature type="transmembrane region" description="Helical" evidence="1">
    <location>
        <begin position="109"/>
        <end position="132"/>
    </location>
</feature>
<feature type="transmembrane region" description="Helical" evidence="1">
    <location>
        <begin position="45"/>
        <end position="65"/>
    </location>
</feature>
<evidence type="ECO:0000313" key="3">
    <source>
        <dbReference type="Proteomes" id="UP000829194"/>
    </source>
</evidence>
<dbReference type="Proteomes" id="UP000829194">
    <property type="component" value="Chromosome"/>
</dbReference>
<dbReference type="EMBL" id="CP093547">
    <property type="protein sequence ID" value="UNP28673.1"/>
    <property type="molecule type" value="Genomic_DNA"/>
</dbReference>
<keyword evidence="1" id="KW-0812">Transmembrane</keyword>
<protein>
    <recommendedName>
        <fullName evidence="4">Transmembrane protein</fullName>
    </recommendedName>
</protein>
<evidence type="ECO:0000256" key="1">
    <source>
        <dbReference type="SAM" id="Phobius"/>
    </source>
</evidence>
<proteinExistence type="predicted"/>
<organism evidence="2 3">
    <name type="scientific">Lysobacter gummosus</name>
    <dbReference type="NCBI Taxonomy" id="262324"/>
    <lineage>
        <taxon>Bacteria</taxon>
        <taxon>Pseudomonadati</taxon>
        <taxon>Pseudomonadota</taxon>
        <taxon>Gammaproteobacteria</taxon>
        <taxon>Lysobacterales</taxon>
        <taxon>Lysobacteraceae</taxon>
        <taxon>Lysobacter</taxon>
    </lineage>
</organism>
<dbReference type="RefSeq" id="WP_148649015.1">
    <property type="nucleotide sequence ID" value="NZ_CP011131.1"/>
</dbReference>
<evidence type="ECO:0008006" key="4">
    <source>
        <dbReference type="Google" id="ProtNLM"/>
    </source>
</evidence>
<gene>
    <name evidence="2" type="ORF">MOV92_19640</name>
</gene>
<keyword evidence="1" id="KW-0472">Membrane</keyword>
<evidence type="ECO:0000313" key="2">
    <source>
        <dbReference type="EMBL" id="UNP28673.1"/>
    </source>
</evidence>
<accession>A0ABY3XE93</accession>